<gene>
    <name evidence="1" type="ORF">BV22DRAFT_939050</name>
</gene>
<evidence type="ECO:0000313" key="2">
    <source>
        <dbReference type="Proteomes" id="UP000790709"/>
    </source>
</evidence>
<evidence type="ECO:0000313" key="1">
    <source>
        <dbReference type="EMBL" id="KAH7917297.1"/>
    </source>
</evidence>
<dbReference type="EMBL" id="MU267135">
    <property type="protein sequence ID" value="KAH7917297.1"/>
    <property type="molecule type" value="Genomic_DNA"/>
</dbReference>
<name>A0ACB8AXZ8_9AGAM</name>
<accession>A0ACB8AXZ8</accession>
<keyword evidence="2" id="KW-1185">Reference proteome</keyword>
<protein>
    <submittedName>
        <fullName evidence="1">Uncharacterized protein</fullName>
    </submittedName>
</protein>
<feature type="non-terminal residue" evidence="1">
    <location>
        <position position="195"/>
    </location>
</feature>
<dbReference type="Proteomes" id="UP000790709">
    <property type="component" value="Unassembled WGS sequence"/>
</dbReference>
<organism evidence="1 2">
    <name type="scientific">Leucogyrophana mollusca</name>
    <dbReference type="NCBI Taxonomy" id="85980"/>
    <lineage>
        <taxon>Eukaryota</taxon>
        <taxon>Fungi</taxon>
        <taxon>Dikarya</taxon>
        <taxon>Basidiomycota</taxon>
        <taxon>Agaricomycotina</taxon>
        <taxon>Agaricomycetes</taxon>
        <taxon>Agaricomycetidae</taxon>
        <taxon>Boletales</taxon>
        <taxon>Boletales incertae sedis</taxon>
        <taxon>Leucogyrophana</taxon>
    </lineage>
</organism>
<sequence length="195" mass="21416">MAATNGSQEDPSLNYIINHVFCPLKLPQQDDHTMCNDLALASMALDIAKKFKEHSGSDKKSHWKRIVGMLRKLRDTMKYQSLSPRTVESQLEAMKSGGVLAFLIRAQNAGLIVRRFDDGTTFESFEVSPTAAAVMGTVGKLLCSYPGPAIAVPHEVVDDPNFRAELANFLYHMNQDILDSAASTTKAGSTVVEER</sequence>
<comment type="caution">
    <text evidence="1">The sequence shown here is derived from an EMBL/GenBank/DDBJ whole genome shotgun (WGS) entry which is preliminary data.</text>
</comment>
<reference evidence="1" key="1">
    <citation type="journal article" date="2021" name="New Phytol.">
        <title>Evolutionary innovations through gain and loss of genes in the ectomycorrhizal Boletales.</title>
        <authorList>
            <person name="Wu G."/>
            <person name="Miyauchi S."/>
            <person name="Morin E."/>
            <person name="Kuo A."/>
            <person name="Drula E."/>
            <person name="Varga T."/>
            <person name="Kohler A."/>
            <person name="Feng B."/>
            <person name="Cao Y."/>
            <person name="Lipzen A."/>
            <person name="Daum C."/>
            <person name="Hundley H."/>
            <person name="Pangilinan J."/>
            <person name="Johnson J."/>
            <person name="Barry K."/>
            <person name="LaButti K."/>
            <person name="Ng V."/>
            <person name="Ahrendt S."/>
            <person name="Min B."/>
            <person name="Choi I.G."/>
            <person name="Park H."/>
            <person name="Plett J.M."/>
            <person name="Magnuson J."/>
            <person name="Spatafora J.W."/>
            <person name="Nagy L.G."/>
            <person name="Henrissat B."/>
            <person name="Grigoriev I.V."/>
            <person name="Yang Z.L."/>
            <person name="Xu J."/>
            <person name="Martin F.M."/>
        </authorList>
    </citation>
    <scope>NUCLEOTIDE SEQUENCE</scope>
    <source>
        <strain evidence="1">KUC20120723A-06</strain>
    </source>
</reference>
<proteinExistence type="predicted"/>